<dbReference type="InterPro" id="IPR005119">
    <property type="entry name" value="LysR_subst-bd"/>
</dbReference>
<keyword evidence="2" id="KW-0805">Transcription regulation</keyword>
<dbReference type="InterPro" id="IPR000847">
    <property type="entry name" value="LysR_HTH_N"/>
</dbReference>
<dbReference type="InterPro" id="IPR050389">
    <property type="entry name" value="LysR-type_TF"/>
</dbReference>
<evidence type="ECO:0000313" key="6">
    <source>
        <dbReference type="EMBL" id="BAH76473.1"/>
    </source>
</evidence>
<accession>C4XHV5</accession>
<dbReference type="AlphaFoldDB" id="C4XHV5"/>
<evidence type="ECO:0000259" key="5">
    <source>
        <dbReference type="PROSITE" id="PS50931"/>
    </source>
</evidence>
<dbReference type="GO" id="GO:0003700">
    <property type="term" value="F:DNA-binding transcription factor activity"/>
    <property type="evidence" value="ECO:0007669"/>
    <property type="project" value="InterPro"/>
</dbReference>
<dbReference type="OrthoDB" id="109788at2"/>
<reference evidence="6 7" key="1">
    <citation type="journal article" date="2009" name="Genome Res.">
        <title>Whole genome sequence of Desulfovibrio magneticus strain RS-1 revealed common gene clusters in magnetotactic bacteria.</title>
        <authorList>
            <person name="Nakazawa H."/>
            <person name="Arakaki A."/>
            <person name="Narita-Yamada S."/>
            <person name="Yashiro I."/>
            <person name="Jinno K."/>
            <person name="Aoki N."/>
            <person name="Tsuruyama A."/>
            <person name="Okamura Y."/>
            <person name="Tanikawa S."/>
            <person name="Fujita N."/>
            <person name="Takeyama H."/>
            <person name="Matsunaga T."/>
        </authorList>
    </citation>
    <scope>NUCLEOTIDE SEQUENCE [LARGE SCALE GENOMIC DNA]</scope>
    <source>
        <strain evidence="7">ATCC 700980 / DSM 13731 / RS-1</strain>
    </source>
</reference>
<feature type="domain" description="HTH lysR-type" evidence="5">
    <location>
        <begin position="9"/>
        <end position="70"/>
    </location>
</feature>
<dbReference type="KEGG" id="dma:DMR_29820"/>
<dbReference type="GO" id="GO:0003677">
    <property type="term" value="F:DNA binding"/>
    <property type="evidence" value="ECO:0007669"/>
    <property type="project" value="UniProtKB-KW"/>
</dbReference>
<dbReference type="SUPFAM" id="SSF53850">
    <property type="entry name" value="Periplasmic binding protein-like II"/>
    <property type="match status" value="1"/>
</dbReference>
<evidence type="ECO:0000256" key="3">
    <source>
        <dbReference type="ARBA" id="ARBA00023125"/>
    </source>
</evidence>
<sequence>MIQRNSCGYDLNLLPLLLVLLEQKHVSRAAEVADVSQSSMSKVLLKARNIFGDDLLVRDGSGGRKGYRLTACALNLLKSLQNQLIPLMNLDSIRTFDPAESRRCFKVSASEMEAMYFLPNIMQKMIESGPGLSFNLFQTNNYTMELLSKNELDCSFWITSVPQGFSNKLLFDEKMVCLVSKNNFFKGDALSLDDYVSFGHVRTYHPGVNSSFIDDYLNKLGLSRKIVVMSHSFFTSASIASKTNLIASVPEKVAKILADFSGARIVDAPVELPTFGLYLIWNKLMDTDPGLGWFIQQLLDVDHSKC</sequence>
<proteinExistence type="inferred from homology"/>
<dbReference type="eggNOG" id="COG0583">
    <property type="taxonomic scope" value="Bacteria"/>
</dbReference>
<evidence type="ECO:0000313" key="7">
    <source>
        <dbReference type="Proteomes" id="UP000009071"/>
    </source>
</evidence>
<evidence type="ECO:0000256" key="1">
    <source>
        <dbReference type="ARBA" id="ARBA00009437"/>
    </source>
</evidence>
<gene>
    <name evidence="6" type="ordered locus">DMR_29820</name>
</gene>
<name>C4XHV5_SOLM1</name>
<protein>
    <recommendedName>
        <fullName evidence="5">HTH lysR-type domain-containing protein</fullName>
    </recommendedName>
</protein>
<organism evidence="6 7">
    <name type="scientific">Solidesulfovibrio magneticus (strain ATCC 700980 / DSM 13731 / RS-1)</name>
    <name type="common">Desulfovibrio magneticus</name>
    <dbReference type="NCBI Taxonomy" id="573370"/>
    <lineage>
        <taxon>Bacteria</taxon>
        <taxon>Pseudomonadati</taxon>
        <taxon>Thermodesulfobacteriota</taxon>
        <taxon>Desulfovibrionia</taxon>
        <taxon>Desulfovibrionales</taxon>
        <taxon>Desulfovibrionaceae</taxon>
        <taxon>Solidesulfovibrio</taxon>
    </lineage>
</organism>
<dbReference type="CDD" id="cd08417">
    <property type="entry name" value="PBP2_Nitroaromatics_like"/>
    <property type="match status" value="1"/>
</dbReference>
<dbReference type="STRING" id="573370.DMR_29820"/>
<dbReference type="Pfam" id="PF03466">
    <property type="entry name" value="LysR_substrate"/>
    <property type="match status" value="1"/>
</dbReference>
<keyword evidence="3" id="KW-0238">DNA-binding</keyword>
<evidence type="ECO:0000256" key="2">
    <source>
        <dbReference type="ARBA" id="ARBA00023015"/>
    </source>
</evidence>
<comment type="similarity">
    <text evidence="1">Belongs to the LysR transcriptional regulatory family.</text>
</comment>
<dbReference type="PANTHER" id="PTHR30118">
    <property type="entry name" value="HTH-TYPE TRANSCRIPTIONAL REGULATOR LEUO-RELATED"/>
    <property type="match status" value="1"/>
</dbReference>
<dbReference type="HOGENOM" id="CLU_039613_39_0_7"/>
<dbReference type="Proteomes" id="UP000009071">
    <property type="component" value="Chromosome"/>
</dbReference>
<dbReference type="RefSeq" id="WP_015861634.1">
    <property type="nucleotide sequence ID" value="NC_012796.1"/>
</dbReference>
<keyword evidence="4" id="KW-0804">Transcription</keyword>
<dbReference type="InterPro" id="IPR036388">
    <property type="entry name" value="WH-like_DNA-bd_sf"/>
</dbReference>
<dbReference type="EMBL" id="AP010904">
    <property type="protein sequence ID" value="BAH76473.1"/>
    <property type="molecule type" value="Genomic_DNA"/>
</dbReference>
<dbReference type="Gene3D" id="3.40.190.10">
    <property type="entry name" value="Periplasmic binding protein-like II"/>
    <property type="match status" value="2"/>
</dbReference>
<keyword evidence="7" id="KW-1185">Reference proteome</keyword>
<dbReference type="Gene3D" id="1.10.10.10">
    <property type="entry name" value="Winged helix-like DNA-binding domain superfamily/Winged helix DNA-binding domain"/>
    <property type="match status" value="1"/>
</dbReference>
<dbReference type="Pfam" id="PF00126">
    <property type="entry name" value="HTH_1"/>
    <property type="match status" value="1"/>
</dbReference>
<dbReference type="InterPro" id="IPR036390">
    <property type="entry name" value="WH_DNA-bd_sf"/>
</dbReference>
<dbReference type="SUPFAM" id="SSF46785">
    <property type="entry name" value="Winged helix' DNA-binding domain"/>
    <property type="match status" value="1"/>
</dbReference>
<evidence type="ECO:0000256" key="4">
    <source>
        <dbReference type="ARBA" id="ARBA00023163"/>
    </source>
</evidence>
<dbReference type="InterPro" id="IPR037402">
    <property type="entry name" value="YidZ_PBP2"/>
</dbReference>
<dbReference type="PANTHER" id="PTHR30118:SF15">
    <property type="entry name" value="TRANSCRIPTIONAL REGULATORY PROTEIN"/>
    <property type="match status" value="1"/>
</dbReference>
<dbReference type="PROSITE" id="PS50931">
    <property type="entry name" value="HTH_LYSR"/>
    <property type="match status" value="1"/>
</dbReference>